<sequence>MSSSNYKGGLTASTLFDKNKLQMRRPTPDSDVLASSDDDSRPAPTPFVRRPSMGWLGDIKPRKPSLPGPSALPSPLPAQPDDAIGFLLNQQSPIRKAVRSQSYSIGQQDIENSPIGQFSARSQAPVRARLSKPSLLSTSALGLSQLREDDIDEVESSNGSEQGIRLPTGYWEREQKQALLKQAAQQNALARHRPTSRMSRPDSDYAIDELDDGEAALAGRSSLTRRFSEHIAAAREAEVDRLADNMKMPNWGIGNPPQPESLGRRHSFATVGSHTSHQTAFHISTLSNTYEMDEGLISPSTGHAPPEQFDAAAYFAGYGPASRAINASAISAAHPDPHTSTTNPYSVPTVLRRPGRRLFIVTFKCSRADIYYLFDNTGLEVRCGDLVIVEGDRGCDLGQVAYADITMEEAKTLKKEANEEHLRWLVMFSQYSLAGASSDAGMLGALAKANGFPNTTRSTLTTMGASVIETETKPKMIKRVAQKHEVDALREKEGAEAKAKRVAAQKAAEHRLPMEILDAEYQLDYHKLIFYYFAKEYVNFNELVTELFKLYKVRIWMSAVNPDSVINPAGLMQQPSAIGPGALNRPRAQNTTLPVGPGFGSSSSYGSYRTNPQYGAPPTPSGVVQNLANTSQGHQARAGNTAAGYGSYEDAYHPFANQLPSFAAPTYSQQWSQAQQYGGRYGSYPTAGGYPNASGSGSPMNYGNYYPPTTFSSSPAFKSATSGAAYDGASGTSAAVVPYTTGAGAALSNTATTGGSTNYNSAAYATGAGSVSSNTATTGYYNSAAHTSGSGNTVGTPTAGPAYNLFGPGGNFQGAGDRAVSGSSGNGYSAGARDAVASAFQKISLNK</sequence>
<dbReference type="InterPro" id="IPR007557">
    <property type="entry name" value="PSP1_C"/>
</dbReference>
<dbReference type="PANTHER" id="PTHR43830:SF3">
    <property type="entry name" value="PROTEIN PSP1"/>
    <property type="match status" value="1"/>
</dbReference>
<evidence type="ECO:0000313" key="4">
    <source>
        <dbReference type="Proteomes" id="UP000799428"/>
    </source>
</evidence>
<feature type="region of interest" description="Disordered" evidence="1">
    <location>
        <begin position="606"/>
        <end position="642"/>
    </location>
</feature>
<proteinExistence type="predicted"/>
<organism evidence="3 4">
    <name type="scientific">Pleomassaria siparia CBS 279.74</name>
    <dbReference type="NCBI Taxonomy" id="1314801"/>
    <lineage>
        <taxon>Eukaryota</taxon>
        <taxon>Fungi</taxon>
        <taxon>Dikarya</taxon>
        <taxon>Ascomycota</taxon>
        <taxon>Pezizomycotina</taxon>
        <taxon>Dothideomycetes</taxon>
        <taxon>Pleosporomycetidae</taxon>
        <taxon>Pleosporales</taxon>
        <taxon>Pleomassariaceae</taxon>
        <taxon>Pleomassaria</taxon>
    </lineage>
</organism>
<gene>
    <name evidence="3" type="ORF">K504DRAFT_505408</name>
</gene>
<feature type="region of interest" description="Disordered" evidence="1">
    <location>
        <begin position="1"/>
        <end position="83"/>
    </location>
</feature>
<dbReference type="GO" id="GO:0005737">
    <property type="term" value="C:cytoplasm"/>
    <property type="evidence" value="ECO:0007669"/>
    <property type="project" value="TreeGrafter"/>
</dbReference>
<name>A0A6G1K150_9PLEO</name>
<dbReference type="PROSITE" id="PS51411">
    <property type="entry name" value="PSP1_C"/>
    <property type="match status" value="1"/>
</dbReference>
<feature type="compositionally biased region" description="Pro residues" evidence="1">
    <location>
        <begin position="64"/>
        <end position="78"/>
    </location>
</feature>
<dbReference type="AlphaFoldDB" id="A0A6G1K150"/>
<evidence type="ECO:0000313" key="3">
    <source>
        <dbReference type="EMBL" id="KAF2706460.1"/>
    </source>
</evidence>
<dbReference type="Proteomes" id="UP000799428">
    <property type="component" value="Unassembled WGS sequence"/>
</dbReference>
<evidence type="ECO:0000259" key="2">
    <source>
        <dbReference type="PROSITE" id="PS51411"/>
    </source>
</evidence>
<feature type="compositionally biased region" description="Polar residues" evidence="1">
    <location>
        <begin position="1"/>
        <end position="16"/>
    </location>
</feature>
<feature type="domain" description="PSP1 C-terminal" evidence="2">
    <location>
        <begin position="475"/>
        <end position="560"/>
    </location>
</feature>
<protein>
    <submittedName>
        <fullName evidence="3">PSP1-domain-containing protein</fullName>
    </submittedName>
</protein>
<reference evidence="3" key="1">
    <citation type="journal article" date="2020" name="Stud. Mycol.">
        <title>101 Dothideomycetes genomes: a test case for predicting lifestyles and emergence of pathogens.</title>
        <authorList>
            <person name="Haridas S."/>
            <person name="Albert R."/>
            <person name="Binder M."/>
            <person name="Bloem J."/>
            <person name="Labutti K."/>
            <person name="Salamov A."/>
            <person name="Andreopoulos B."/>
            <person name="Baker S."/>
            <person name="Barry K."/>
            <person name="Bills G."/>
            <person name="Bluhm B."/>
            <person name="Cannon C."/>
            <person name="Castanera R."/>
            <person name="Culley D."/>
            <person name="Daum C."/>
            <person name="Ezra D."/>
            <person name="Gonzalez J."/>
            <person name="Henrissat B."/>
            <person name="Kuo A."/>
            <person name="Liang C."/>
            <person name="Lipzen A."/>
            <person name="Lutzoni F."/>
            <person name="Magnuson J."/>
            <person name="Mondo S."/>
            <person name="Nolan M."/>
            <person name="Ohm R."/>
            <person name="Pangilinan J."/>
            <person name="Park H.-J."/>
            <person name="Ramirez L."/>
            <person name="Alfaro M."/>
            <person name="Sun H."/>
            <person name="Tritt A."/>
            <person name="Yoshinaga Y."/>
            <person name="Zwiers L.-H."/>
            <person name="Turgeon B."/>
            <person name="Goodwin S."/>
            <person name="Spatafora J."/>
            <person name="Crous P."/>
            <person name="Grigoriev I."/>
        </authorList>
    </citation>
    <scope>NUCLEOTIDE SEQUENCE</scope>
    <source>
        <strain evidence="3">CBS 279.74</strain>
    </source>
</reference>
<dbReference type="InterPro" id="IPR047767">
    <property type="entry name" value="PSP1-like"/>
</dbReference>
<evidence type="ECO:0000256" key="1">
    <source>
        <dbReference type="SAM" id="MobiDB-lite"/>
    </source>
</evidence>
<keyword evidence="4" id="KW-1185">Reference proteome</keyword>
<feature type="region of interest" description="Disordered" evidence="1">
    <location>
        <begin position="578"/>
        <end position="597"/>
    </location>
</feature>
<dbReference type="OrthoDB" id="243127at2759"/>
<accession>A0A6G1K150</accession>
<dbReference type="Pfam" id="PF04468">
    <property type="entry name" value="PSP1"/>
    <property type="match status" value="1"/>
</dbReference>
<feature type="compositionally biased region" description="Polar residues" evidence="1">
    <location>
        <begin position="622"/>
        <end position="634"/>
    </location>
</feature>
<dbReference type="PANTHER" id="PTHR43830">
    <property type="entry name" value="PROTEIN PSP1"/>
    <property type="match status" value="1"/>
</dbReference>
<dbReference type="EMBL" id="MU005776">
    <property type="protein sequence ID" value="KAF2706460.1"/>
    <property type="molecule type" value="Genomic_DNA"/>
</dbReference>